<evidence type="ECO:0000313" key="1">
    <source>
        <dbReference type="Proteomes" id="UP000790787"/>
    </source>
</evidence>
<proteinExistence type="predicted"/>
<gene>
    <name evidence="2" type="primary">LOC142175203</name>
</gene>
<sequence length="320" mass="37478">MNCSRATIEKESPQMCLLKVDLRKAYDTLDWRFLRKMLIDLGFPFKLIEWIMECVTTVSYSLVLNEGLTKPFQGKRGLDKVTLCHHTFLLLLWNTCKGKSYIESIKLLQGAFQRFSIASSLQANTDKSSIYMAGVITDERQTILQLLGFEEGRLHFIKLVLFRIQTYWAQTFLLPKKVIKMIEVVCRSFLWTGKLCNLKKSISLPGEDMFASSCGLYVINLCLWNKVAILKQLWVVAMKKDYLWIKWVHSYYIKDQDLEHKPIPKFAAWVIRKIMETREVLQVHSMQGTLIDKLKTLQVHDHFWIKQAYLMSMPQYQKAS</sequence>
<accession>A0AC58TKZ1</accession>
<name>A0AC58TKZ1_TOBAC</name>
<evidence type="ECO:0000313" key="2">
    <source>
        <dbReference type="RefSeq" id="XP_075097884.1"/>
    </source>
</evidence>
<keyword evidence="1" id="KW-1185">Reference proteome</keyword>
<dbReference type="RefSeq" id="XP_075097884.1">
    <property type="nucleotide sequence ID" value="XM_075241783.1"/>
</dbReference>
<dbReference type="Proteomes" id="UP000790787">
    <property type="component" value="Chromosome 21"/>
</dbReference>
<reference evidence="1" key="1">
    <citation type="journal article" date="2014" name="Nat. Commun.">
        <title>The tobacco genome sequence and its comparison with those of tomato and potato.</title>
        <authorList>
            <person name="Sierro N."/>
            <person name="Battey J.N."/>
            <person name="Ouadi S."/>
            <person name="Bakaher N."/>
            <person name="Bovet L."/>
            <person name="Willig A."/>
            <person name="Goepfert S."/>
            <person name="Peitsch M.C."/>
            <person name="Ivanov N.V."/>
        </authorList>
    </citation>
    <scope>NUCLEOTIDE SEQUENCE [LARGE SCALE GENOMIC DNA]</scope>
</reference>
<organism evidence="1 2">
    <name type="scientific">Nicotiana tabacum</name>
    <name type="common">Common tobacco</name>
    <dbReference type="NCBI Taxonomy" id="4097"/>
    <lineage>
        <taxon>Eukaryota</taxon>
        <taxon>Viridiplantae</taxon>
        <taxon>Streptophyta</taxon>
        <taxon>Embryophyta</taxon>
        <taxon>Tracheophyta</taxon>
        <taxon>Spermatophyta</taxon>
        <taxon>Magnoliopsida</taxon>
        <taxon>eudicotyledons</taxon>
        <taxon>Gunneridae</taxon>
        <taxon>Pentapetalae</taxon>
        <taxon>asterids</taxon>
        <taxon>lamiids</taxon>
        <taxon>Solanales</taxon>
        <taxon>Solanaceae</taxon>
        <taxon>Nicotianoideae</taxon>
        <taxon>Nicotianeae</taxon>
        <taxon>Nicotiana</taxon>
    </lineage>
</organism>
<protein>
    <submittedName>
        <fullName evidence="2">Uncharacterized protein LOC142175203</fullName>
    </submittedName>
</protein>
<reference evidence="2" key="2">
    <citation type="submission" date="2025-08" db="UniProtKB">
        <authorList>
            <consortium name="RefSeq"/>
        </authorList>
    </citation>
    <scope>IDENTIFICATION</scope>
    <source>
        <tissue evidence="2">Leaf</tissue>
    </source>
</reference>